<dbReference type="RefSeq" id="WP_131902761.1">
    <property type="nucleotide sequence ID" value="NZ_SMKU01000398.1"/>
</dbReference>
<comment type="similarity">
    <text evidence="3">Belongs to the FPP/GGPP synthase family.</text>
</comment>
<keyword evidence="5" id="KW-1185">Reference proteome</keyword>
<dbReference type="InterPro" id="IPR033749">
    <property type="entry name" value="Polyprenyl_synt_CS"/>
</dbReference>
<reference evidence="4 5" key="1">
    <citation type="submission" date="2019-03" db="EMBL/GenBank/DDBJ databases">
        <title>Draft genome sequences of novel Actinobacteria.</title>
        <authorList>
            <person name="Sahin N."/>
            <person name="Ay H."/>
            <person name="Saygin H."/>
        </authorList>
    </citation>
    <scope>NUCLEOTIDE SEQUENCE [LARGE SCALE GENOMIC DNA]</scope>
    <source>
        <strain evidence="4 5">H3C3</strain>
    </source>
</reference>
<evidence type="ECO:0000256" key="2">
    <source>
        <dbReference type="ARBA" id="ARBA00022842"/>
    </source>
</evidence>
<dbReference type="PROSITE" id="PS00723">
    <property type="entry name" value="POLYPRENYL_SYNTHASE_1"/>
    <property type="match status" value="1"/>
</dbReference>
<dbReference type="CDD" id="cd00685">
    <property type="entry name" value="Trans_IPPS_HT"/>
    <property type="match status" value="1"/>
</dbReference>
<dbReference type="Proteomes" id="UP000294513">
    <property type="component" value="Unassembled WGS sequence"/>
</dbReference>
<dbReference type="PANTHER" id="PTHR12001">
    <property type="entry name" value="GERANYLGERANYL PYROPHOSPHATE SYNTHASE"/>
    <property type="match status" value="1"/>
</dbReference>
<dbReference type="AlphaFoldDB" id="A0A4R5A288"/>
<dbReference type="SFLD" id="SFLDS00005">
    <property type="entry name" value="Isoprenoid_Synthase_Type_I"/>
    <property type="match status" value="1"/>
</dbReference>
<keyword evidence="1" id="KW-0479">Metal-binding</keyword>
<evidence type="ECO:0000256" key="1">
    <source>
        <dbReference type="ARBA" id="ARBA00022723"/>
    </source>
</evidence>
<dbReference type="GO" id="GO:0046872">
    <property type="term" value="F:metal ion binding"/>
    <property type="evidence" value="ECO:0007669"/>
    <property type="project" value="UniProtKB-KW"/>
</dbReference>
<dbReference type="Gene3D" id="1.10.600.10">
    <property type="entry name" value="Farnesyl Diphosphate Synthase"/>
    <property type="match status" value="1"/>
</dbReference>
<evidence type="ECO:0000313" key="5">
    <source>
        <dbReference type="Proteomes" id="UP000294513"/>
    </source>
</evidence>
<organism evidence="4 5">
    <name type="scientific">Actinomadura rubrisoli</name>
    <dbReference type="NCBI Taxonomy" id="2530368"/>
    <lineage>
        <taxon>Bacteria</taxon>
        <taxon>Bacillati</taxon>
        <taxon>Actinomycetota</taxon>
        <taxon>Actinomycetes</taxon>
        <taxon>Streptosporangiales</taxon>
        <taxon>Thermomonosporaceae</taxon>
        <taxon>Actinomadura</taxon>
    </lineage>
</organism>
<dbReference type="InterPro" id="IPR008949">
    <property type="entry name" value="Isoprenoid_synthase_dom_sf"/>
</dbReference>
<dbReference type="Pfam" id="PF00348">
    <property type="entry name" value="polyprenyl_synt"/>
    <property type="match status" value="1"/>
</dbReference>
<protein>
    <submittedName>
        <fullName evidence="4">Polyprenyl synthetase family protein</fullName>
    </submittedName>
</protein>
<evidence type="ECO:0000256" key="3">
    <source>
        <dbReference type="RuleBase" id="RU004466"/>
    </source>
</evidence>
<dbReference type="GO" id="GO:0008299">
    <property type="term" value="P:isoprenoid biosynthetic process"/>
    <property type="evidence" value="ECO:0007669"/>
    <property type="project" value="InterPro"/>
</dbReference>
<proteinExistence type="inferred from homology"/>
<dbReference type="SUPFAM" id="SSF48576">
    <property type="entry name" value="Terpenoid synthases"/>
    <property type="match status" value="1"/>
</dbReference>
<sequence>MNSTQLPGTTRPGASDAIDPARVLAEGRNAVMPRLRECVGWLSEPIRTMATYHFGWTDPKGEPATLTGSSLRLGTMVLLSATLDDGSWHRAQDAAVAWTLMGNQTLVHDDILDRDQMRRGSPALWATFGTPAAVQVGDALLALAFEVLTAQPGKHTSESVRVLAATAREVCAGQVLDVELEGRANPTFDEALSVVESKTCSLLRCICRLGALHTNASREQVDAITEFGGHVGVVWQLRDDVADIWGDPGDQAEPPRSDINSRKKTLAVLSALRSNHPRREELQAFYSSTERPGDDDLRHVAALIQQCGGRAWCEDEIERQMTAARGCLRRASPHANTRRVIADYTSFITRRSLAPSPALHTEAGG</sequence>
<dbReference type="GO" id="GO:0004659">
    <property type="term" value="F:prenyltransferase activity"/>
    <property type="evidence" value="ECO:0007669"/>
    <property type="project" value="InterPro"/>
</dbReference>
<name>A0A4R5A288_9ACTN</name>
<dbReference type="InterPro" id="IPR000092">
    <property type="entry name" value="Polyprenyl_synt"/>
</dbReference>
<dbReference type="EMBL" id="SMKU01000398">
    <property type="protein sequence ID" value="TDD65913.1"/>
    <property type="molecule type" value="Genomic_DNA"/>
</dbReference>
<comment type="caution">
    <text evidence="4">The sequence shown here is derived from an EMBL/GenBank/DDBJ whole genome shotgun (WGS) entry which is preliminary data.</text>
</comment>
<gene>
    <name evidence="4" type="ORF">E1298_40905</name>
</gene>
<accession>A0A4R5A288</accession>
<dbReference type="PANTHER" id="PTHR12001:SF86">
    <property type="entry name" value="GERANYLGERANYL DIPHOSPHATE SYNTHASE"/>
    <property type="match status" value="1"/>
</dbReference>
<evidence type="ECO:0000313" key="4">
    <source>
        <dbReference type="EMBL" id="TDD65913.1"/>
    </source>
</evidence>
<keyword evidence="3" id="KW-0808">Transferase</keyword>
<keyword evidence="2" id="KW-0460">Magnesium</keyword>
<dbReference type="OrthoDB" id="4497239at2"/>